<feature type="transmembrane region" description="Helical" evidence="1">
    <location>
        <begin position="85"/>
        <end position="104"/>
    </location>
</feature>
<name>A0A142CVE3_9EURY</name>
<dbReference type="KEGG" id="tpep:A0127_05950"/>
<accession>A0A142CVE3</accession>
<keyword evidence="1" id="KW-0812">Transmembrane</keyword>
<dbReference type="InterPro" id="IPR025403">
    <property type="entry name" value="TgpA-like_C"/>
</dbReference>
<feature type="transmembrane region" description="Helical" evidence="1">
    <location>
        <begin position="40"/>
        <end position="64"/>
    </location>
</feature>
<dbReference type="Proteomes" id="UP000073604">
    <property type="component" value="Chromosome"/>
</dbReference>
<dbReference type="STRING" id="53952.A0127_05950"/>
<proteinExistence type="predicted"/>
<protein>
    <recommendedName>
        <fullName evidence="2">Protein-glutamine gamma-glutamyltransferase-like C-terminal domain-containing protein</fullName>
    </recommendedName>
</protein>
<keyword evidence="4" id="KW-1185">Reference proteome</keyword>
<evidence type="ECO:0000256" key="1">
    <source>
        <dbReference type="SAM" id="Phobius"/>
    </source>
</evidence>
<keyword evidence="1" id="KW-0472">Membrane</keyword>
<dbReference type="Pfam" id="PF13559">
    <property type="entry name" value="DUF4129"/>
    <property type="match status" value="1"/>
</dbReference>
<evidence type="ECO:0000259" key="2">
    <source>
        <dbReference type="Pfam" id="PF13559"/>
    </source>
</evidence>
<dbReference type="AlphaFoldDB" id="A0A142CVE3"/>
<sequence>MGAKVRFISLLIVLILLTSLLMNSHEFSSPHKSNPKAGDIMALIMSILYVGGLILILLTTYYYYDRFARKRRKEYQASSADLIPVLLYLIVLPLLALFFGKNTIRVSPSSNVTASGPLIASNRTFHGVVTPSSPLRTHLYIFALIPIAIGVGYISYYYVRLALKEVERKKKVKIAVSFDRKLDELGLDQFNDPKEAIVQIYKNAVLWLEGLGVPYQESWTHWEHAEHVNYMRILYLDLVKLFEKAKYAPERVEWKDAEKALEIYLELRGKAREVAGID</sequence>
<dbReference type="EMBL" id="CP014750">
    <property type="protein sequence ID" value="AMQ18745.1"/>
    <property type="molecule type" value="Genomic_DNA"/>
</dbReference>
<keyword evidence="1" id="KW-1133">Transmembrane helix</keyword>
<reference evidence="4" key="1">
    <citation type="submission" date="2016-03" db="EMBL/GenBank/DDBJ databases">
        <authorList>
            <person name="Oger P.M."/>
        </authorList>
    </citation>
    <scope>NUCLEOTIDE SEQUENCE [LARGE SCALE GENOMIC DNA]</scope>
    <source>
        <strain evidence="4">OG-1</strain>
    </source>
</reference>
<feature type="transmembrane region" description="Helical" evidence="1">
    <location>
        <begin position="139"/>
        <end position="159"/>
    </location>
</feature>
<feature type="domain" description="Protein-glutamine gamma-glutamyltransferase-like C-terminal" evidence="2">
    <location>
        <begin position="201"/>
        <end position="262"/>
    </location>
</feature>
<evidence type="ECO:0000313" key="4">
    <source>
        <dbReference type="Proteomes" id="UP000073604"/>
    </source>
</evidence>
<evidence type="ECO:0000313" key="3">
    <source>
        <dbReference type="EMBL" id="AMQ18745.1"/>
    </source>
</evidence>
<gene>
    <name evidence="3" type="ORF">A0127_05950</name>
</gene>
<organism evidence="3 4">
    <name type="scientific">Thermococcus peptonophilus</name>
    <dbReference type="NCBI Taxonomy" id="53952"/>
    <lineage>
        <taxon>Archaea</taxon>
        <taxon>Methanobacteriati</taxon>
        <taxon>Methanobacteriota</taxon>
        <taxon>Thermococci</taxon>
        <taxon>Thermococcales</taxon>
        <taxon>Thermococcaceae</taxon>
        <taxon>Thermococcus</taxon>
    </lineage>
</organism>